<keyword evidence="3" id="KW-1015">Disulfide bond</keyword>
<feature type="chain" id="PRO_5038592904" description="C-type lectin domain-containing protein" evidence="4">
    <location>
        <begin position="27"/>
        <end position="1066"/>
    </location>
</feature>
<evidence type="ECO:0000259" key="5">
    <source>
        <dbReference type="PROSITE" id="PS50041"/>
    </source>
</evidence>
<gene>
    <name evidence="6" type="ORF">DPMN_163229</name>
</gene>
<dbReference type="SMART" id="SM00181">
    <property type="entry name" value="EGF"/>
    <property type="match status" value="2"/>
</dbReference>
<dbReference type="PANTHER" id="PTHR45692:SF1">
    <property type="entry name" value="G-PROTEIN COUPLED RECEPTORS FAMILY 2 PROFILE 2 DOMAIN-CONTAINING PROTEIN"/>
    <property type="match status" value="1"/>
</dbReference>
<feature type="domain" description="C-type lectin" evidence="5">
    <location>
        <begin position="207"/>
        <end position="355"/>
    </location>
</feature>
<organism evidence="6 7">
    <name type="scientific">Dreissena polymorpha</name>
    <name type="common">Zebra mussel</name>
    <name type="synonym">Mytilus polymorpha</name>
    <dbReference type="NCBI Taxonomy" id="45954"/>
    <lineage>
        <taxon>Eukaryota</taxon>
        <taxon>Metazoa</taxon>
        <taxon>Spiralia</taxon>
        <taxon>Lophotrochozoa</taxon>
        <taxon>Mollusca</taxon>
        <taxon>Bivalvia</taxon>
        <taxon>Autobranchia</taxon>
        <taxon>Heteroconchia</taxon>
        <taxon>Euheterodonta</taxon>
        <taxon>Imparidentia</taxon>
        <taxon>Neoheterodontei</taxon>
        <taxon>Myida</taxon>
        <taxon>Dreissenoidea</taxon>
        <taxon>Dreissenidae</taxon>
        <taxon>Dreissena</taxon>
    </lineage>
</organism>
<dbReference type="EMBL" id="JAIWYP010000008">
    <property type="protein sequence ID" value="KAH3785144.1"/>
    <property type="molecule type" value="Genomic_DNA"/>
</dbReference>
<protein>
    <recommendedName>
        <fullName evidence="5">C-type lectin domain-containing protein</fullName>
    </recommendedName>
</protein>
<dbReference type="CDD" id="cd00037">
    <property type="entry name" value="CLECT"/>
    <property type="match status" value="2"/>
</dbReference>
<dbReference type="PANTHER" id="PTHR45692">
    <property type="entry name" value="G_PROTEIN_RECEP_F2_4 DOMAIN-CONTAINING PROTEIN"/>
    <property type="match status" value="1"/>
</dbReference>
<dbReference type="FunFam" id="2.10.25.10:FF:000010">
    <property type="entry name" value="Pro-epidermal growth factor"/>
    <property type="match status" value="1"/>
</dbReference>
<dbReference type="InterPro" id="IPR001304">
    <property type="entry name" value="C-type_lectin-like"/>
</dbReference>
<evidence type="ECO:0000256" key="1">
    <source>
        <dbReference type="ARBA" id="ARBA00022536"/>
    </source>
</evidence>
<evidence type="ECO:0000313" key="6">
    <source>
        <dbReference type="EMBL" id="KAH3785144.1"/>
    </source>
</evidence>
<dbReference type="CDD" id="cd00054">
    <property type="entry name" value="EGF_CA"/>
    <property type="match status" value="1"/>
</dbReference>
<reference evidence="6" key="2">
    <citation type="submission" date="2020-11" db="EMBL/GenBank/DDBJ databases">
        <authorList>
            <person name="McCartney M.A."/>
            <person name="Auch B."/>
            <person name="Kono T."/>
            <person name="Mallez S."/>
            <person name="Becker A."/>
            <person name="Gohl D.M."/>
            <person name="Silverstein K.A.T."/>
            <person name="Koren S."/>
            <person name="Bechman K.B."/>
            <person name="Herman A."/>
            <person name="Abrahante J.E."/>
            <person name="Garbe J."/>
        </authorList>
    </citation>
    <scope>NUCLEOTIDE SEQUENCE</scope>
    <source>
        <strain evidence="6">Duluth1</strain>
        <tissue evidence="6">Whole animal</tissue>
    </source>
</reference>
<evidence type="ECO:0000256" key="2">
    <source>
        <dbReference type="ARBA" id="ARBA00022737"/>
    </source>
</evidence>
<dbReference type="InterPro" id="IPR000742">
    <property type="entry name" value="EGF"/>
</dbReference>
<dbReference type="Gene3D" id="2.10.25.10">
    <property type="entry name" value="Laminin"/>
    <property type="match status" value="1"/>
</dbReference>
<dbReference type="InterPro" id="IPR058808">
    <property type="entry name" value="GAIN_ADGRA2/3"/>
</dbReference>
<feature type="signal peptide" evidence="4">
    <location>
        <begin position="1"/>
        <end position="26"/>
    </location>
</feature>
<feature type="non-terminal residue" evidence="6">
    <location>
        <position position="1"/>
    </location>
</feature>
<dbReference type="SMART" id="SM00179">
    <property type="entry name" value="EGF_CA"/>
    <property type="match status" value="1"/>
</dbReference>
<dbReference type="InterPro" id="IPR018097">
    <property type="entry name" value="EGF_Ca-bd_CS"/>
</dbReference>
<dbReference type="InterPro" id="IPR016187">
    <property type="entry name" value="CTDL_fold"/>
</dbReference>
<dbReference type="PROSITE" id="PS00010">
    <property type="entry name" value="ASX_HYDROXYL"/>
    <property type="match status" value="1"/>
</dbReference>
<sequence>MLKRNKEPFKFLKIGLIFTLPILSHACIWGEYDDCPSWPSCSKSCGGGSRCRTCESCVFKIDKTFCETCNEFCFNDGVYQSGSCQCQAWRSGDCCEQCRQINIAKCLPGRQECGGSPDGVRCTQCENGYTSGGYGKGCIDVDECRDGTTGCSHGCENTAGSYRCTCPNGYVLNSDGQTCKAISVHGELPVAVFCEDGWTQFSLDTGTGQICLQFNTEARSWQDADKHCGENIANLMQLDLMYHYFTITEVRKQMGIGNILVETLQMKEFWSGMNVQNGRLMWDDYGPKYVNLTQLGVGGTRQDIWEWEVSQPDPSVGECGKVTAGTTITNGSEFFNNRTTVGLHDCSSKLPYICQKNRLRLELKNASFCETNWIGNQFLPHCYRVFTDAVSYEDAFQRCLDNDAKLAVARTVNESSIVAKAFEFFNATDQYFSNKKIEYLWVDLPDPKLNCSTFFVLMRSLFPVADCLSPNLFICSKPTRYVGDANAEIIGPFLNQDALLDFEPFEQLPLTGKLNRALKEGEIAFLETPTVILNSTNKYEKMYHLFTQDVFGNINTSDDPHSVSLSLGHVPDAYDHSAKFRWTTGYYSFGVYNINPPVPYKASPPVLVRYSEADLFIYVFNLNFYMKTDPTGEFRVIPEDVNEFNLMQGSLKLKLLIEATNCILSPCLKYHRWDEYAGKIESISNGTVKFRLFVWPPSSRLVSTLEMDQAVMRALKEALMNSIAYQSTHIFFEGSSYIFWDNTSFVLRSTIACSRLKVEVDAKVLTFSVTRIGVMGYSRERCYLGLAANKALATADCTGSYDTGAVWQNILLSPTCGTVPEYNQSSSTNSLQEISKTTMDDSNYVDILRNTVNLTFPDVNVTEADVIYSADILSNLLDTTLKINETVLSSVLKITNNILFTNRDTIINAQKITNAANRIVQSVDEITSRIEFPPLIDQNNKSASFVEDYVASEVWLQRGDGRVVIGISVEIDSDKKIKPYSLTSLVEESKVQFNKTDAAIFLTENLLKGDLTKLAFHVYSRTYLFSDISNRYVVQSSVVAARLARRNREVRDLGNEFVTAVFHVSE</sequence>
<reference evidence="6" key="1">
    <citation type="journal article" date="2019" name="bioRxiv">
        <title>The Genome of the Zebra Mussel, Dreissena polymorpha: A Resource for Invasive Species Research.</title>
        <authorList>
            <person name="McCartney M.A."/>
            <person name="Auch B."/>
            <person name="Kono T."/>
            <person name="Mallez S."/>
            <person name="Zhang Y."/>
            <person name="Obille A."/>
            <person name="Becker A."/>
            <person name="Abrahante J.E."/>
            <person name="Garbe J."/>
            <person name="Badalamenti J.P."/>
            <person name="Herman A."/>
            <person name="Mangelson H."/>
            <person name="Liachko I."/>
            <person name="Sullivan S."/>
            <person name="Sone E.D."/>
            <person name="Koren S."/>
            <person name="Silverstein K.A.T."/>
            <person name="Beckman K.B."/>
            <person name="Gohl D.M."/>
        </authorList>
    </citation>
    <scope>NUCLEOTIDE SEQUENCE</scope>
    <source>
        <strain evidence="6">Duluth1</strain>
        <tissue evidence="6">Whole animal</tissue>
    </source>
</reference>
<dbReference type="SMART" id="SM00034">
    <property type="entry name" value="CLECT"/>
    <property type="match status" value="2"/>
</dbReference>
<dbReference type="GO" id="GO:0005509">
    <property type="term" value="F:calcium ion binding"/>
    <property type="evidence" value="ECO:0007669"/>
    <property type="project" value="InterPro"/>
</dbReference>
<dbReference type="SUPFAM" id="SSF57196">
    <property type="entry name" value="EGF/Laminin"/>
    <property type="match status" value="1"/>
</dbReference>
<dbReference type="Gene3D" id="3.10.100.10">
    <property type="entry name" value="Mannose-Binding Protein A, subunit A"/>
    <property type="match status" value="2"/>
</dbReference>
<evidence type="ECO:0000313" key="7">
    <source>
        <dbReference type="Proteomes" id="UP000828390"/>
    </source>
</evidence>
<dbReference type="InterPro" id="IPR000152">
    <property type="entry name" value="EGF-type_Asp/Asn_hydroxyl_site"/>
</dbReference>
<dbReference type="InterPro" id="IPR016186">
    <property type="entry name" value="C-type_lectin-like/link_sf"/>
</dbReference>
<dbReference type="Proteomes" id="UP000828390">
    <property type="component" value="Unassembled WGS sequence"/>
</dbReference>
<keyword evidence="1" id="KW-0245">EGF-like domain</keyword>
<proteinExistence type="predicted"/>
<keyword evidence="2" id="KW-0677">Repeat</keyword>
<dbReference type="PROSITE" id="PS50041">
    <property type="entry name" value="C_TYPE_LECTIN_2"/>
    <property type="match status" value="1"/>
</dbReference>
<dbReference type="SUPFAM" id="SSF56436">
    <property type="entry name" value="C-type lectin-like"/>
    <property type="match status" value="2"/>
</dbReference>
<keyword evidence="7" id="KW-1185">Reference proteome</keyword>
<dbReference type="Pfam" id="PF26588">
    <property type="entry name" value="GAIN_ADGRA3"/>
    <property type="match status" value="1"/>
</dbReference>
<dbReference type="PROSITE" id="PS01186">
    <property type="entry name" value="EGF_2"/>
    <property type="match status" value="1"/>
</dbReference>
<comment type="caution">
    <text evidence="6">The sequence shown here is derived from an EMBL/GenBank/DDBJ whole genome shotgun (WGS) entry which is preliminary data.</text>
</comment>
<dbReference type="Pfam" id="PF07645">
    <property type="entry name" value="EGF_CA"/>
    <property type="match status" value="1"/>
</dbReference>
<evidence type="ECO:0000256" key="3">
    <source>
        <dbReference type="ARBA" id="ARBA00023157"/>
    </source>
</evidence>
<dbReference type="InterPro" id="IPR001881">
    <property type="entry name" value="EGF-like_Ca-bd_dom"/>
</dbReference>
<evidence type="ECO:0000256" key="4">
    <source>
        <dbReference type="SAM" id="SignalP"/>
    </source>
</evidence>
<accession>A0A9D4ESU0</accession>
<keyword evidence="4" id="KW-0732">Signal</keyword>
<dbReference type="InterPro" id="IPR049883">
    <property type="entry name" value="NOTCH1_EGF-like"/>
</dbReference>
<name>A0A9D4ESU0_DREPO</name>
<dbReference type="PROSITE" id="PS01187">
    <property type="entry name" value="EGF_CA"/>
    <property type="match status" value="1"/>
</dbReference>
<dbReference type="AlphaFoldDB" id="A0A9D4ESU0"/>